<evidence type="ECO:0000313" key="2">
    <source>
        <dbReference type="Proteomes" id="UP000499080"/>
    </source>
</evidence>
<protein>
    <submittedName>
        <fullName evidence="1">Uncharacterized protein</fullName>
    </submittedName>
</protein>
<dbReference type="EMBL" id="BGPR01015568">
    <property type="protein sequence ID" value="GBN69772.1"/>
    <property type="molecule type" value="Genomic_DNA"/>
</dbReference>
<comment type="caution">
    <text evidence="1">The sequence shown here is derived from an EMBL/GenBank/DDBJ whole genome shotgun (WGS) entry which is preliminary data.</text>
</comment>
<gene>
    <name evidence="1" type="ORF">AVEN_88081_1</name>
</gene>
<keyword evidence="2" id="KW-1185">Reference proteome</keyword>
<evidence type="ECO:0000313" key="1">
    <source>
        <dbReference type="EMBL" id="GBN69772.1"/>
    </source>
</evidence>
<organism evidence="1 2">
    <name type="scientific">Araneus ventricosus</name>
    <name type="common">Orbweaver spider</name>
    <name type="synonym">Epeira ventricosa</name>
    <dbReference type="NCBI Taxonomy" id="182803"/>
    <lineage>
        <taxon>Eukaryota</taxon>
        <taxon>Metazoa</taxon>
        <taxon>Ecdysozoa</taxon>
        <taxon>Arthropoda</taxon>
        <taxon>Chelicerata</taxon>
        <taxon>Arachnida</taxon>
        <taxon>Araneae</taxon>
        <taxon>Araneomorphae</taxon>
        <taxon>Entelegynae</taxon>
        <taxon>Araneoidea</taxon>
        <taxon>Araneidae</taxon>
        <taxon>Araneus</taxon>
    </lineage>
</organism>
<dbReference type="AlphaFoldDB" id="A0A4Y2R2B5"/>
<name>A0A4Y2R2B5_ARAVE</name>
<accession>A0A4Y2R2B5</accession>
<reference evidence="1 2" key="1">
    <citation type="journal article" date="2019" name="Sci. Rep.">
        <title>Orb-weaving spider Araneus ventricosus genome elucidates the spidroin gene catalogue.</title>
        <authorList>
            <person name="Kono N."/>
            <person name="Nakamura H."/>
            <person name="Ohtoshi R."/>
            <person name="Moran D.A.P."/>
            <person name="Shinohara A."/>
            <person name="Yoshida Y."/>
            <person name="Fujiwara M."/>
            <person name="Mori M."/>
            <person name="Tomita M."/>
            <person name="Arakawa K."/>
        </authorList>
    </citation>
    <scope>NUCLEOTIDE SEQUENCE [LARGE SCALE GENOMIC DNA]</scope>
</reference>
<sequence length="107" mass="12101">MGPGIVMQEDDTITQHARASASLASIRLSKWHKRDNFSERHVISISLTDLRTYTTYLHIHCKTTCTICVQSGEKYSLQSYYFSNSAASNLHLYPVESLDICKPSMVT</sequence>
<proteinExistence type="predicted"/>
<dbReference type="Proteomes" id="UP000499080">
    <property type="component" value="Unassembled WGS sequence"/>
</dbReference>